<keyword evidence="3" id="KW-0804">Transcription</keyword>
<sequence length="196" mass="22200">MARTPQFDRDIALNNAMLLFWKQGYHATSMKDIEYALDMRPGSIYAAFGNKESLFNEALRTYGEQLIEQYTGFLFEGSDTIEGFRKVLITMVDECGQQKPSMACMVVKSLLELHTLDDADASTAISYIDRFENIFKEAFLLAKERGQLGPDEDPERLAVLYQATLIGVTTYAHRGLEKTALNQLVEDALERVLPRN</sequence>
<gene>
    <name evidence="6" type="ORF">DCR58_06410</name>
</gene>
<dbReference type="AlphaFoldDB" id="A0A348WPD9"/>
<evidence type="ECO:0000256" key="2">
    <source>
        <dbReference type="ARBA" id="ARBA00023125"/>
    </source>
</evidence>
<feature type="domain" description="HTH tetR-type" evidence="5">
    <location>
        <begin position="6"/>
        <end position="66"/>
    </location>
</feature>
<evidence type="ECO:0000313" key="7">
    <source>
        <dbReference type="Proteomes" id="UP000262878"/>
    </source>
</evidence>
<dbReference type="Proteomes" id="UP000262878">
    <property type="component" value="Unassembled WGS sequence"/>
</dbReference>
<dbReference type="InterPro" id="IPR009057">
    <property type="entry name" value="Homeodomain-like_sf"/>
</dbReference>
<dbReference type="SUPFAM" id="SSF46689">
    <property type="entry name" value="Homeodomain-like"/>
    <property type="match status" value="1"/>
</dbReference>
<dbReference type="RefSeq" id="WP_006954450.1">
    <property type="nucleotide sequence ID" value="NZ_DBGH01000009.1"/>
</dbReference>
<name>A0A348WPD9_9GAMM</name>
<evidence type="ECO:0000256" key="1">
    <source>
        <dbReference type="ARBA" id="ARBA00023015"/>
    </source>
</evidence>
<proteinExistence type="predicted"/>
<dbReference type="Pfam" id="PF00440">
    <property type="entry name" value="TetR_N"/>
    <property type="match status" value="1"/>
</dbReference>
<evidence type="ECO:0000256" key="4">
    <source>
        <dbReference type="PROSITE-ProRule" id="PRU00335"/>
    </source>
</evidence>
<dbReference type="PANTHER" id="PTHR47506:SF8">
    <property type="entry name" value="REPRESSOR OF PUTATIVE XENOBIOTIC REDUCTASE TETR FAMILY-RELATED"/>
    <property type="match status" value="1"/>
</dbReference>
<dbReference type="STRING" id="314276.OS145_08597"/>
<evidence type="ECO:0000256" key="3">
    <source>
        <dbReference type="ARBA" id="ARBA00023163"/>
    </source>
</evidence>
<dbReference type="InterPro" id="IPR001647">
    <property type="entry name" value="HTH_TetR"/>
</dbReference>
<reference evidence="6 7" key="1">
    <citation type="journal article" date="2018" name="Nat. Biotechnol.">
        <title>A standardized bacterial taxonomy based on genome phylogeny substantially revises the tree of life.</title>
        <authorList>
            <person name="Parks D.H."/>
            <person name="Chuvochina M."/>
            <person name="Waite D.W."/>
            <person name="Rinke C."/>
            <person name="Skarshewski A."/>
            <person name="Chaumeil P.A."/>
            <person name="Hugenholtz P."/>
        </authorList>
    </citation>
    <scope>NUCLEOTIDE SEQUENCE [LARGE SCALE GENOMIC DNA]</scope>
    <source>
        <strain evidence="6">UBA9360</strain>
    </source>
</reference>
<organism evidence="6 7">
    <name type="scientific">Idiomarina baltica</name>
    <dbReference type="NCBI Taxonomy" id="190892"/>
    <lineage>
        <taxon>Bacteria</taxon>
        <taxon>Pseudomonadati</taxon>
        <taxon>Pseudomonadota</taxon>
        <taxon>Gammaproteobacteria</taxon>
        <taxon>Alteromonadales</taxon>
        <taxon>Idiomarinaceae</taxon>
        <taxon>Idiomarina</taxon>
    </lineage>
</organism>
<dbReference type="SUPFAM" id="SSF48498">
    <property type="entry name" value="Tetracyclin repressor-like, C-terminal domain"/>
    <property type="match status" value="1"/>
</dbReference>
<dbReference type="InterPro" id="IPR036271">
    <property type="entry name" value="Tet_transcr_reg_TetR-rel_C_sf"/>
</dbReference>
<protein>
    <submittedName>
        <fullName evidence="6">TetR/AcrR family transcriptional regulator</fullName>
    </submittedName>
</protein>
<dbReference type="GO" id="GO:0003677">
    <property type="term" value="F:DNA binding"/>
    <property type="evidence" value="ECO:0007669"/>
    <property type="project" value="UniProtKB-UniRule"/>
</dbReference>
<comment type="caution">
    <text evidence="6">The sequence shown here is derived from an EMBL/GenBank/DDBJ whole genome shotgun (WGS) entry which is preliminary data.</text>
</comment>
<dbReference type="EMBL" id="DMUP01000147">
    <property type="protein sequence ID" value="HAR56401.1"/>
    <property type="molecule type" value="Genomic_DNA"/>
</dbReference>
<dbReference type="PROSITE" id="PS50977">
    <property type="entry name" value="HTH_TETR_2"/>
    <property type="match status" value="1"/>
</dbReference>
<dbReference type="Gene3D" id="1.10.357.10">
    <property type="entry name" value="Tetracycline Repressor, domain 2"/>
    <property type="match status" value="1"/>
</dbReference>
<keyword evidence="1" id="KW-0805">Transcription regulation</keyword>
<evidence type="ECO:0000259" key="5">
    <source>
        <dbReference type="PROSITE" id="PS50977"/>
    </source>
</evidence>
<dbReference type="PANTHER" id="PTHR47506">
    <property type="entry name" value="TRANSCRIPTIONAL REGULATORY PROTEIN"/>
    <property type="match status" value="1"/>
</dbReference>
<dbReference type="Gene3D" id="1.10.10.60">
    <property type="entry name" value="Homeodomain-like"/>
    <property type="match status" value="1"/>
</dbReference>
<keyword evidence="2 4" id="KW-0238">DNA-binding</keyword>
<feature type="DNA-binding region" description="H-T-H motif" evidence="4">
    <location>
        <begin position="29"/>
        <end position="48"/>
    </location>
</feature>
<accession>A0A348WPD9</accession>
<evidence type="ECO:0000313" key="6">
    <source>
        <dbReference type="EMBL" id="HAR56401.1"/>
    </source>
</evidence>